<accession>A0A834G0C2</accession>
<dbReference type="Proteomes" id="UP000626092">
    <property type="component" value="Unassembled WGS sequence"/>
</dbReference>
<sequence length="153" mass="17307">MSQRVASDAWNMRSGSPVHVCGEHLDEVEAHCDALLPMESRLLRLHLQPPADLIQNINAAVQQRATLQQQFWHMIPRVRFHEHNAVLLHGADVRAIHRAMRRIGQGILFWYRVGRTAGTHIPSIQRNALTRGFPLAPGGLEYDWVIAEMAPMG</sequence>
<gene>
    <name evidence="1" type="ORF">RHSIM_Rhsim13G0218600</name>
</gene>
<dbReference type="EMBL" id="WJXA01000013">
    <property type="protein sequence ID" value="KAF7120797.1"/>
    <property type="molecule type" value="Genomic_DNA"/>
</dbReference>
<name>A0A834G0C2_RHOSS</name>
<dbReference type="OrthoDB" id="1703160at2759"/>
<comment type="caution">
    <text evidence="1">The sequence shown here is derived from an EMBL/GenBank/DDBJ whole genome shotgun (WGS) entry which is preliminary data.</text>
</comment>
<evidence type="ECO:0000313" key="2">
    <source>
        <dbReference type="Proteomes" id="UP000626092"/>
    </source>
</evidence>
<dbReference type="AlphaFoldDB" id="A0A834G0C2"/>
<proteinExistence type="predicted"/>
<reference evidence="1" key="1">
    <citation type="submission" date="2019-11" db="EMBL/GenBank/DDBJ databases">
        <authorList>
            <person name="Liu Y."/>
            <person name="Hou J."/>
            <person name="Li T.-Q."/>
            <person name="Guan C.-H."/>
            <person name="Wu X."/>
            <person name="Wu H.-Z."/>
            <person name="Ling F."/>
            <person name="Zhang R."/>
            <person name="Shi X.-G."/>
            <person name="Ren J.-P."/>
            <person name="Chen E.-F."/>
            <person name="Sun J.-M."/>
        </authorList>
    </citation>
    <scope>NUCLEOTIDE SEQUENCE</scope>
    <source>
        <strain evidence="1">Adult_tree_wgs_1</strain>
        <tissue evidence="1">Leaves</tissue>
    </source>
</reference>
<organism evidence="1 2">
    <name type="scientific">Rhododendron simsii</name>
    <name type="common">Sims's rhododendron</name>
    <dbReference type="NCBI Taxonomy" id="118357"/>
    <lineage>
        <taxon>Eukaryota</taxon>
        <taxon>Viridiplantae</taxon>
        <taxon>Streptophyta</taxon>
        <taxon>Embryophyta</taxon>
        <taxon>Tracheophyta</taxon>
        <taxon>Spermatophyta</taxon>
        <taxon>Magnoliopsida</taxon>
        <taxon>eudicotyledons</taxon>
        <taxon>Gunneridae</taxon>
        <taxon>Pentapetalae</taxon>
        <taxon>asterids</taxon>
        <taxon>Ericales</taxon>
        <taxon>Ericaceae</taxon>
        <taxon>Ericoideae</taxon>
        <taxon>Rhodoreae</taxon>
        <taxon>Rhododendron</taxon>
    </lineage>
</organism>
<keyword evidence="2" id="KW-1185">Reference proteome</keyword>
<protein>
    <submittedName>
        <fullName evidence="1">Uncharacterized protein</fullName>
    </submittedName>
</protein>
<evidence type="ECO:0000313" key="1">
    <source>
        <dbReference type="EMBL" id="KAF7120797.1"/>
    </source>
</evidence>